<sequence length="155" mass="16300">MRWVLSILAIAALAGGSAMGDVNNLNNGAFIAHHPAAMAYSTDPPAEGYYAAFMAGHAITDCEGQVNEIAGSGETKLWFVLAAWTENKVWAGASFGIDYSPGETGAYGIMEYGACRPGAGLEIESPGWPDPGTGVSLVVTDLNWEGNFLPVYYFA</sequence>
<evidence type="ECO:0000256" key="1">
    <source>
        <dbReference type="SAM" id="SignalP"/>
    </source>
</evidence>
<accession>A0A938BNE3</accession>
<protein>
    <submittedName>
        <fullName evidence="2">Uncharacterized protein</fullName>
    </submittedName>
</protein>
<evidence type="ECO:0000313" key="2">
    <source>
        <dbReference type="EMBL" id="MBM3318899.1"/>
    </source>
</evidence>
<gene>
    <name evidence="2" type="ORF">FJY75_13710</name>
</gene>
<dbReference type="EMBL" id="VGIY01000534">
    <property type="protein sequence ID" value="MBM3318899.1"/>
    <property type="molecule type" value="Genomic_DNA"/>
</dbReference>
<feature type="chain" id="PRO_5037160449" evidence="1">
    <location>
        <begin position="21"/>
        <end position="155"/>
    </location>
</feature>
<dbReference type="AlphaFoldDB" id="A0A938BNE3"/>
<reference evidence="2" key="1">
    <citation type="submission" date="2019-03" db="EMBL/GenBank/DDBJ databases">
        <title>Lake Tanganyika Metagenome-Assembled Genomes (MAGs).</title>
        <authorList>
            <person name="Tran P."/>
        </authorList>
    </citation>
    <scope>NUCLEOTIDE SEQUENCE</scope>
    <source>
        <strain evidence="2">M_DeepCast_400m_m2_100</strain>
    </source>
</reference>
<keyword evidence="1" id="KW-0732">Signal</keyword>
<feature type="signal peptide" evidence="1">
    <location>
        <begin position="1"/>
        <end position="20"/>
    </location>
</feature>
<comment type="caution">
    <text evidence="2">The sequence shown here is derived from an EMBL/GenBank/DDBJ whole genome shotgun (WGS) entry which is preliminary data.</text>
</comment>
<evidence type="ECO:0000313" key="3">
    <source>
        <dbReference type="Proteomes" id="UP000748308"/>
    </source>
</evidence>
<proteinExistence type="predicted"/>
<name>A0A938BNE3_UNCEI</name>
<organism evidence="2 3">
    <name type="scientific">Eiseniibacteriota bacterium</name>
    <dbReference type="NCBI Taxonomy" id="2212470"/>
    <lineage>
        <taxon>Bacteria</taxon>
        <taxon>Candidatus Eiseniibacteriota</taxon>
    </lineage>
</organism>
<feature type="non-terminal residue" evidence="2">
    <location>
        <position position="155"/>
    </location>
</feature>
<dbReference type="Proteomes" id="UP000748308">
    <property type="component" value="Unassembled WGS sequence"/>
</dbReference>